<dbReference type="FunFam" id="3.40.50.1820:FF:000024">
    <property type="entry name" value="acyl-coenzyme A thioesterase 4"/>
    <property type="match status" value="1"/>
</dbReference>
<dbReference type="AlphaFoldDB" id="A0A4W3ISD9"/>
<evidence type="ECO:0000256" key="3">
    <source>
        <dbReference type="PIRSR" id="PIRSR016521-1"/>
    </source>
</evidence>
<dbReference type="STRING" id="7868.ENSCMIP00000023575"/>
<accession>A0A4W3ISD9</accession>
<dbReference type="Gene3D" id="3.40.50.1820">
    <property type="entry name" value="alpha/beta hydrolase"/>
    <property type="match status" value="1"/>
</dbReference>
<keyword evidence="2" id="KW-0276">Fatty acid metabolism</keyword>
<comment type="similarity">
    <text evidence="1">Belongs to the C/M/P thioester hydrolase family.</text>
</comment>
<dbReference type="GO" id="GO:0006637">
    <property type="term" value="P:acyl-CoA metabolic process"/>
    <property type="evidence" value="ECO:0007669"/>
    <property type="project" value="InterPro"/>
</dbReference>
<feature type="domain" description="Acyl-CoA thioester hydrolase/bile acid-CoA amino acid N-acetyltransferase" evidence="4">
    <location>
        <begin position="53"/>
        <end position="182"/>
    </location>
</feature>
<feature type="active site" description="Charge relay system" evidence="3">
    <location>
        <position position="367"/>
    </location>
</feature>
<dbReference type="InterPro" id="IPR006862">
    <property type="entry name" value="Thio_Ohase/aa_AcTrfase"/>
</dbReference>
<dbReference type="InterPro" id="IPR016662">
    <property type="entry name" value="Acyl-CoA_thioEstase_long-chain"/>
</dbReference>
<organism evidence="6 7">
    <name type="scientific">Callorhinchus milii</name>
    <name type="common">Ghost shark</name>
    <dbReference type="NCBI Taxonomy" id="7868"/>
    <lineage>
        <taxon>Eukaryota</taxon>
        <taxon>Metazoa</taxon>
        <taxon>Chordata</taxon>
        <taxon>Craniata</taxon>
        <taxon>Vertebrata</taxon>
        <taxon>Chondrichthyes</taxon>
        <taxon>Holocephali</taxon>
        <taxon>Chimaeriformes</taxon>
        <taxon>Callorhinchidae</taxon>
        <taxon>Callorhinchus</taxon>
    </lineage>
</organism>
<dbReference type="Ensembl" id="ENSCMIT00000023976.1">
    <property type="protein sequence ID" value="ENSCMIP00000023575.1"/>
    <property type="gene ID" value="ENSCMIG00000010522.1"/>
</dbReference>
<evidence type="ECO:0000259" key="4">
    <source>
        <dbReference type="Pfam" id="PF04775"/>
    </source>
</evidence>
<name>A0A4W3ISD9_CALMI</name>
<dbReference type="KEGG" id="cmk:103175232"/>
<dbReference type="InParanoid" id="A0A4W3ISD9"/>
<sequence>MYLCRRPGGRAAAAAAAALSLLSGRCRSAAPRGQRAGRAVTVHLLPSAKCLFDDPLQIRADGLSPLQQVTMKASLTDEKGETFESFAYYEADERGELDLSRSPSLGGHYSGIEPMGLFWSLIPRTPFTRLVKRDVANSPLCVDIEVFDGHRSREQQLDQSLAKGTNERWFMREGVKRIPVREGNIRGTLFVPPGDGPFPGVVDMYGSVGGLIEHRACLFANHGFVTLALGYFGYDDLPKEITDFNLEYFEEAVNFLRQYPKVRGPGVGAIGTSKGADLVLSMITFIPHVVAAISIGGCNANTLGNLHYKSMTLPGLGFSAERIRFTSSNIIDISDSMDDPMDEANKDCVIPIEKAEGHFLFVVGEDDKNWQTACYAEQAANQLKGSGKNNYEILTYPGAGHLIEPPYFPFCNASYHRLARHVVLWGGKMEPHSRAQEDSWSKTMAFLLKHLNKQMSKL</sequence>
<dbReference type="GeneTree" id="ENSGT01010000222336"/>
<evidence type="ECO:0000313" key="7">
    <source>
        <dbReference type="Proteomes" id="UP000314986"/>
    </source>
</evidence>
<feature type="active site" description="Charge relay system" evidence="3">
    <location>
        <position position="401"/>
    </location>
</feature>
<dbReference type="GeneID" id="103175232"/>
<evidence type="ECO:0000259" key="5">
    <source>
        <dbReference type="Pfam" id="PF08840"/>
    </source>
</evidence>
<reference evidence="6" key="5">
    <citation type="submission" date="2025-09" db="UniProtKB">
        <authorList>
            <consortium name="Ensembl"/>
        </authorList>
    </citation>
    <scope>IDENTIFICATION</scope>
</reference>
<gene>
    <name evidence="6" type="primary">LOC103175232</name>
</gene>
<dbReference type="GO" id="GO:0047617">
    <property type="term" value="F:fatty acyl-CoA hydrolase activity"/>
    <property type="evidence" value="ECO:0007669"/>
    <property type="project" value="TreeGrafter"/>
</dbReference>
<dbReference type="Proteomes" id="UP000314986">
    <property type="component" value="Unassembled WGS sequence"/>
</dbReference>
<dbReference type="InterPro" id="IPR042490">
    <property type="entry name" value="Thio_Ohase/BAAT_N"/>
</dbReference>
<protein>
    <submittedName>
        <fullName evidence="6">Acyl-coenzyme A thioesterase 1-like</fullName>
    </submittedName>
</protein>
<evidence type="ECO:0000256" key="1">
    <source>
        <dbReference type="ARBA" id="ARBA00006538"/>
    </source>
</evidence>
<reference evidence="7" key="1">
    <citation type="journal article" date="2006" name="Science">
        <title>Ancient noncoding elements conserved in the human genome.</title>
        <authorList>
            <person name="Venkatesh B."/>
            <person name="Kirkness E.F."/>
            <person name="Loh Y.H."/>
            <person name="Halpern A.L."/>
            <person name="Lee A.P."/>
            <person name="Johnson J."/>
            <person name="Dandona N."/>
            <person name="Viswanathan L.D."/>
            <person name="Tay A."/>
            <person name="Venter J.C."/>
            <person name="Strausberg R.L."/>
            <person name="Brenner S."/>
        </authorList>
    </citation>
    <scope>NUCLEOTIDE SEQUENCE [LARGE SCALE GENOMIC DNA]</scope>
</reference>
<proteinExistence type="inferred from homology"/>
<dbReference type="InterPro" id="IPR014940">
    <property type="entry name" value="BAAT_C"/>
</dbReference>
<dbReference type="Gene3D" id="2.60.40.2240">
    <property type="entry name" value="Acyl-CoA thioester hydrolase/BAAT N-terminal domain"/>
    <property type="match status" value="1"/>
</dbReference>
<dbReference type="OrthoDB" id="6347013at2759"/>
<keyword evidence="7" id="KW-1185">Reference proteome</keyword>
<dbReference type="Pfam" id="PF08840">
    <property type="entry name" value="BAAT_C"/>
    <property type="match status" value="1"/>
</dbReference>
<dbReference type="SUPFAM" id="SSF53474">
    <property type="entry name" value="alpha/beta-Hydrolases"/>
    <property type="match status" value="1"/>
</dbReference>
<evidence type="ECO:0000313" key="6">
    <source>
        <dbReference type="Ensembl" id="ENSCMIP00000023575.1"/>
    </source>
</evidence>
<feature type="domain" description="BAAT/Acyl-CoA thioester hydrolase C-terminal" evidence="5">
    <location>
        <begin position="245"/>
        <end position="452"/>
    </location>
</feature>
<reference evidence="7" key="3">
    <citation type="journal article" date="2014" name="Nature">
        <title>Elephant shark genome provides unique insights into gnathostome evolution.</title>
        <authorList>
            <consortium name="International Elephant Shark Genome Sequencing Consortium"/>
            <person name="Venkatesh B."/>
            <person name="Lee A.P."/>
            <person name="Ravi V."/>
            <person name="Maurya A.K."/>
            <person name="Lian M.M."/>
            <person name="Swann J.B."/>
            <person name="Ohta Y."/>
            <person name="Flajnik M.F."/>
            <person name="Sutoh Y."/>
            <person name="Kasahara M."/>
            <person name="Hoon S."/>
            <person name="Gangu V."/>
            <person name="Roy S.W."/>
            <person name="Irimia M."/>
            <person name="Korzh V."/>
            <person name="Kondrychyn I."/>
            <person name="Lim Z.W."/>
            <person name="Tay B.H."/>
            <person name="Tohari S."/>
            <person name="Kong K.W."/>
            <person name="Ho S."/>
            <person name="Lorente-Galdos B."/>
            <person name="Quilez J."/>
            <person name="Marques-Bonet T."/>
            <person name="Raney B.J."/>
            <person name="Ingham P.W."/>
            <person name="Tay A."/>
            <person name="Hillier L.W."/>
            <person name="Minx P."/>
            <person name="Boehm T."/>
            <person name="Wilson R.K."/>
            <person name="Brenner S."/>
            <person name="Warren W.C."/>
        </authorList>
    </citation>
    <scope>NUCLEOTIDE SEQUENCE [LARGE SCALE GENOMIC DNA]</scope>
</reference>
<dbReference type="PIRSF" id="PIRSF016521">
    <property type="entry name" value="Acyl-CoA_hydro"/>
    <property type="match status" value="1"/>
</dbReference>
<dbReference type="GO" id="GO:0006631">
    <property type="term" value="P:fatty acid metabolic process"/>
    <property type="evidence" value="ECO:0007669"/>
    <property type="project" value="UniProtKB-KW"/>
</dbReference>
<dbReference type="PANTHER" id="PTHR10824">
    <property type="entry name" value="ACYL-COENZYME A THIOESTERASE-RELATED"/>
    <property type="match status" value="1"/>
</dbReference>
<dbReference type="InterPro" id="IPR029058">
    <property type="entry name" value="AB_hydrolase_fold"/>
</dbReference>
<evidence type="ECO:0000256" key="2">
    <source>
        <dbReference type="ARBA" id="ARBA00022832"/>
    </source>
</evidence>
<keyword evidence="2" id="KW-0443">Lipid metabolism</keyword>
<dbReference type="Pfam" id="PF04775">
    <property type="entry name" value="Bile_Hydr_Trans"/>
    <property type="match status" value="1"/>
</dbReference>
<reference evidence="7" key="2">
    <citation type="journal article" date="2007" name="PLoS Biol.">
        <title>Survey sequencing and comparative analysis of the elephant shark (Callorhinchus milii) genome.</title>
        <authorList>
            <person name="Venkatesh B."/>
            <person name="Kirkness E.F."/>
            <person name="Loh Y.H."/>
            <person name="Halpern A.L."/>
            <person name="Lee A.P."/>
            <person name="Johnson J."/>
            <person name="Dandona N."/>
            <person name="Viswanathan L.D."/>
            <person name="Tay A."/>
            <person name="Venter J.C."/>
            <person name="Strausberg R.L."/>
            <person name="Brenner S."/>
        </authorList>
    </citation>
    <scope>NUCLEOTIDE SEQUENCE [LARGE SCALE GENOMIC DNA]</scope>
</reference>
<dbReference type="FunFam" id="2.60.40.2240:FF:000001">
    <property type="entry name" value="acyl-coenzyme A thioesterase 4"/>
    <property type="match status" value="1"/>
</dbReference>
<feature type="active site" description="Charge relay system" evidence="3">
    <location>
        <position position="273"/>
    </location>
</feature>
<reference evidence="6" key="4">
    <citation type="submission" date="2025-08" db="UniProtKB">
        <authorList>
            <consortium name="Ensembl"/>
        </authorList>
    </citation>
    <scope>IDENTIFICATION</scope>
</reference>
<dbReference type="PANTHER" id="PTHR10824:SF4">
    <property type="entry name" value="ACYL-COENZYME A THIOESTERASE 1-LIKE"/>
    <property type="match status" value="1"/>
</dbReference>